<comment type="caution">
    <text evidence="8">The sequence shown here is derived from an EMBL/GenBank/DDBJ whole genome shotgun (WGS) entry which is preliminary data.</text>
</comment>
<protein>
    <recommendedName>
        <fullName evidence="7">VTT domain-containing protein</fullName>
    </recommendedName>
</protein>
<sequence length="223" mass="24906">MIDAIIAPLATFITTLISSLGYFGVAIAMAIESASIPLPSEIIMPFSGYLVSTGRFNFWLVVLSAGIGGTIGSALAYAVGYFGGESVVRGLIRKYGKYVLVHEYELDEAEQWFRKYGQFVTFISRLLPVIRTFISLPAGIAKMHFPTFVFYAFLGTVVWSAVLAHVGRLFGENWNSLGPLFHKFDFAFALVSALGIILYVRYKLKKIHQYSQIHRSRINQKED</sequence>
<keyword evidence="5 6" id="KW-0472">Membrane</keyword>
<dbReference type="AlphaFoldDB" id="A0A1G1VSJ8"/>
<dbReference type="Pfam" id="PF09335">
    <property type="entry name" value="VTT_dom"/>
    <property type="match status" value="1"/>
</dbReference>
<reference evidence="8 9" key="1">
    <citation type="journal article" date="2016" name="Nat. Commun.">
        <title>Thousands of microbial genomes shed light on interconnected biogeochemical processes in an aquifer system.</title>
        <authorList>
            <person name="Anantharaman K."/>
            <person name="Brown C.T."/>
            <person name="Hug L.A."/>
            <person name="Sharon I."/>
            <person name="Castelle C.J."/>
            <person name="Probst A.J."/>
            <person name="Thomas B.C."/>
            <person name="Singh A."/>
            <person name="Wilkins M.J."/>
            <person name="Karaoz U."/>
            <person name="Brodie E.L."/>
            <person name="Williams K.H."/>
            <person name="Hubbard S.S."/>
            <person name="Banfield J.F."/>
        </authorList>
    </citation>
    <scope>NUCLEOTIDE SEQUENCE [LARGE SCALE GENOMIC DNA]</scope>
</reference>
<dbReference type="Proteomes" id="UP000179233">
    <property type="component" value="Unassembled WGS sequence"/>
</dbReference>
<feature type="transmembrane region" description="Helical" evidence="6">
    <location>
        <begin position="56"/>
        <end position="84"/>
    </location>
</feature>
<evidence type="ECO:0000256" key="6">
    <source>
        <dbReference type="SAM" id="Phobius"/>
    </source>
</evidence>
<dbReference type="PANTHER" id="PTHR42709:SF6">
    <property type="entry name" value="UNDECAPRENYL PHOSPHATE TRANSPORTER A"/>
    <property type="match status" value="1"/>
</dbReference>
<feature type="transmembrane region" description="Helical" evidence="6">
    <location>
        <begin position="12"/>
        <end position="36"/>
    </location>
</feature>
<evidence type="ECO:0000256" key="1">
    <source>
        <dbReference type="ARBA" id="ARBA00004651"/>
    </source>
</evidence>
<comment type="subcellular location">
    <subcellularLocation>
        <location evidence="1">Cell membrane</location>
        <topology evidence="1">Multi-pass membrane protein</topology>
    </subcellularLocation>
</comment>
<dbReference type="PANTHER" id="PTHR42709">
    <property type="entry name" value="ALKALINE PHOSPHATASE LIKE PROTEIN"/>
    <property type="match status" value="1"/>
</dbReference>
<evidence type="ECO:0000313" key="9">
    <source>
        <dbReference type="Proteomes" id="UP000179233"/>
    </source>
</evidence>
<name>A0A1G1VSJ8_9BACT</name>
<keyword evidence="2" id="KW-1003">Cell membrane</keyword>
<evidence type="ECO:0000256" key="4">
    <source>
        <dbReference type="ARBA" id="ARBA00022989"/>
    </source>
</evidence>
<keyword evidence="4 6" id="KW-1133">Transmembrane helix</keyword>
<proteinExistence type="predicted"/>
<accession>A0A1G1VSJ8</accession>
<evidence type="ECO:0000256" key="3">
    <source>
        <dbReference type="ARBA" id="ARBA00022692"/>
    </source>
</evidence>
<gene>
    <name evidence="8" type="ORF">A2786_02620</name>
</gene>
<evidence type="ECO:0000256" key="2">
    <source>
        <dbReference type="ARBA" id="ARBA00022475"/>
    </source>
</evidence>
<dbReference type="EMBL" id="MHCJ01000003">
    <property type="protein sequence ID" value="OGY18372.1"/>
    <property type="molecule type" value="Genomic_DNA"/>
</dbReference>
<keyword evidence="3 6" id="KW-0812">Transmembrane</keyword>
<feature type="domain" description="VTT" evidence="7">
    <location>
        <begin position="39"/>
        <end position="168"/>
    </location>
</feature>
<feature type="transmembrane region" description="Helical" evidence="6">
    <location>
        <begin position="186"/>
        <end position="202"/>
    </location>
</feature>
<feature type="transmembrane region" description="Helical" evidence="6">
    <location>
        <begin position="148"/>
        <end position="166"/>
    </location>
</feature>
<evidence type="ECO:0000259" key="7">
    <source>
        <dbReference type="Pfam" id="PF09335"/>
    </source>
</evidence>
<organism evidence="8 9">
    <name type="scientific">Candidatus Chisholmbacteria bacterium RIFCSPHIGHO2_01_FULL_52_32</name>
    <dbReference type="NCBI Taxonomy" id="1797591"/>
    <lineage>
        <taxon>Bacteria</taxon>
        <taxon>Candidatus Chisholmiibacteriota</taxon>
    </lineage>
</organism>
<evidence type="ECO:0000313" key="8">
    <source>
        <dbReference type="EMBL" id="OGY18372.1"/>
    </source>
</evidence>
<dbReference type="InterPro" id="IPR051311">
    <property type="entry name" value="DedA_domain"/>
</dbReference>
<evidence type="ECO:0000256" key="5">
    <source>
        <dbReference type="ARBA" id="ARBA00023136"/>
    </source>
</evidence>
<dbReference type="InterPro" id="IPR032816">
    <property type="entry name" value="VTT_dom"/>
</dbReference>
<dbReference type="GO" id="GO:0005886">
    <property type="term" value="C:plasma membrane"/>
    <property type="evidence" value="ECO:0007669"/>
    <property type="project" value="UniProtKB-SubCell"/>
</dbReference>